<comment type="caution">
    <text evidence="10">The sequence shown here is derived from an EMBL/GenBank/DDBJ whole genome shotgun (WGS) entry which is preliminary data.</text>
</comment>
<evidence type="ECO:0000256" key="3">
    <source>
        <dbReference type="ARBA" id="ARBA00022475"/>
    </source>
</evidence>
<feature type="transmembrane region" description="Helical" evidence="9">
    <location>
        <begin position="169"/>
        <end position="191"/>
    </location>
</feature>
<dbReference type="Pfam" id="PF04143">
    <property type="entry name" value="Sulf_transp"/>
    <property type="match status" value="1"/>
</dbReference>
<evidence type="ECO:0000256" key="4">
    <source>
        <dbReference type="ARBA" id="ARBA00022519"/>
    </source>
</evidence>
<reference evidence="10 11" key="1">
    <citation type="submission" date="2017-10" db="EMBL/GenBank/DDBJ databases">
        <title>Sedimentibacterium mangrovi gen. nov., sp. nov., a novel member of family Phyllobacteriacea isolated from mangrove sediment.</title>
        <authorList>
            <person name="Liao H."/>
            <person name="Tian Y."/>
        </authorList>
    </citation>
    <scope>NUCLEOTIDE SEQUENCE [LARGE SCALE GENOMIC DNA]</scope>
    <source>
        <strain evidence="10 11">X9-2-2</strain>
    </source>
</reference>
<name>A0A2G1QL37_9HYPH</name>
<keyword evidence="7 9" id="KW-0472">Membrane</keyword>
<comment type="subcellular location">
    <subcellularLocation>
        <location evidence="1">Cell inner membrane</location>
        <topology evidence="1">Multi-pass membrane protein</topology>
    </subcellularLocation>
</comment>
<dbReference type="Proteomes" id="UP000221168">
    <property type="component" value="Unassembled WGS sequence"/>
</dbReference>
<protein>
    <submittedName>
        <fullName evidence="10">Mmebrane protein</fullName>
    </submittedName>
</protein>
<evidence type="ECO:0000313" key="10">
    <source>
        <dbReference type="EMBL" id="PHP66184.1"/>
    </source>
</evidence>
<dbReference type="AlphaFoldDB" id="A0A2G1QL37"/>
<feature type="transmembrane region" description="Helical" evidence="9">
    <location>
        <begin position="324"/>
        <end position="347"/>
    </location>
</feature>
<keyword evidence="4" id="KW-0997">Cell inner membrane</keyword>
<evidence type="ECO:0000256" key="5">
    <source>
        <dbReference type="ARBA" id="ARBA00022692"/>
    </source>
</evidence>
<dbReference type="GO" id="GO:0005886">
    <property type="term" value="C:plasma membrane"/>
    <property type="evidence" value="ECO:0007669"/>
    <property type="project" value="UniProtKB-SubCell"/>
</dbReference>
<feature type="transmembrane region" description="Helical" evidence="9">
    <location>
        <begin position="259"/>
        <end position="278"/>
    </location>
</feature>
<feature type="transmembrane region" description="Helical" evidence="9">
    <location>
        <begin position="203"/>
        <end position="220"/>
    </location>
</feature>
<dbReference type="EMBL" id="PDVP01000009">
    <property type="protein sequence ID" value="PHP66184.1"/>
    <property type="molecule type" value="Genomic_DNA"/>
</dbReference>
<organism evidence="10 11">
    <name type="scientific">Zhengella mangrovi</name>
    <dbReference type="NCBI Taxonomy" id="1982044"/>
    <lineage>
        <taxon>Bacteria</taxon>
        <taxon>Pseudomonadati</taxon>
        <taxon>Pseudomonadota</taxon>
        <taxon>Alphaproteobacteria</taxon>
        <taxon>Hyphomicrobiales</taxon>
        <taxon>Notoacmeibacteraceae</taxon>
        <taxon>Zhengella</taxon>
    </lineage>
</organism>
<feature type="transmembrane region" description="Helical" evidence="9">
    <location>
        <begin position="6"/>
        <end position="25"/>
    </location>
</feature>
<accession>A0A2G1QL37</accession>
<dbReference type="OrthoDB" id="7984363at2"/>
<keyword evidence="2" id="KW-0813">Transport</keyword>
<keyword evidence="6 9" id="KW-1133">Transmembrane helix</keyword>
<dbReference type="RefSeq" id="WP_099307115.1">
    <property type="nucleotide sequence ID" value="NZ_PDVP01000009.1"/>
</dbReference>
<evidence type="ECO:0000256" key="1">
    <source>
        <dbReference type="ARBA" id="ARBA00004429"/>
    </source>
</evidence>
<feature type="transmembrane region" description="Helical" evidence="9">
    <location>
        <begin position="118"/>
        <end position="135"/>
    </location>
</feature>
<evidence type="ECO:0000256" key="8">
    <source>
        <dbReference type="ARBA" id="ARBA00035655"/>
    </source>
</evidence>
<keyword evidence="11" id="KW-1185">Reference proteome</keyword>
<proteinExistence type="inferred from homology"/>
<comment type="similarity">
    <text evidence="8">Belongs to the TsuA/YedE (TC 9.B.102) family.</text>
</comment>
<dbReference type="InterPro" id="IPR007272">
    <property type="entry name" value="Sulf_transp_TsuA/YedE"/>
</dbReference>
<evidence type="ECO:0000256" key="6">
    <source>
        <dbReference type="ARBA" id="ARBA00022989"/>
    </source>
</evidence>
<dbReference type="PANTHER" id="PTHR30574:SF1">
    <property type="entry name" value="SULPHUR TRANSPORT DOMAIN-CONTAINING PROTEIN"/>
    <property type="match status" value="1"/>
</dbReference>
<dbReference type="PANTHER" id="PTHR30574">
    <property type="entry name" value="INNER MEMBRANE PROTEIN YEDE"/>
    <property type="match status" value="1"/>
</dbReference>
<evidence type="ECO:0000256" key="9">
    <source>
        <dbReference type="SAM" id="Phobius"/>
    </source>
</evidence>
<sequence>MEFAESPWFLPLAGLLAGLVMGYAARRTHFCTLSALERHWYAADSTGLSSWILAAAVALMATQAMIHGGVADISRSFYLSPLFGVTGAVIGGLAFGFGMALVGTCGFGALVRAGGGSLRSVVVLLVLGLSALAAQKGLIAQLRVEIVDNLAIDLAPVKSQSLGDIASHFAGADLSIAVAVAVATLMLAWAFRDAAFRRSRGRILTGIVLGLAVAFGWWATSTAAHHAFQPVQIEAASFVVPVGDTIMHFATFTGVVPDYGVGLMIGVVLGAALCAWWADDMRWEACDDARELSRHMAGGFLMGTGGVFAMGCTIGQGVSAVSTLALSAPVVMISIALGARMGLAWMLEGSIAAAFRRTGHDPAE</sequence>
<feature type="transmembrane region" description="Helical" evidence="9">
    <location>
        <begin position="78"/>
        <end position="111"/>
    </location>
</feature>
<evidence type="ECO:0000256" key="7">
    <source>
        <dbReference type="ARBA" id="ARBA00023136"/>
    </source>
</evidence>
<evidence type="ECO:0000313" key="11">
    <source>
        <dbReference type="Proteomes" id="UP000221168"/>
    </source>
</evidence>
<feature type="transmembrane region" description="Helical" evidence="9">
    <location>
        <begin position="299"/>
        <end position="318"/>
    </location>
</feature>
<keyword evidence="5 9" id="KW-0812">Transmembrane</keyword>
<keyword evidence="3" id="KW-1003">Cell membrane</keyword>
<feature type="transmembrane region" description="Helical" evidence="9">
    <location>
        <begin position="46"/>
        <end position="66"/>
    </location>
</feature>
<evidence type="ECO:0000256" key="2">
    <source>
        <dbReference type="ARBA" id="ARBA00022448"/>
    </source>
</evidence>
<gene>
    <name evidence="10" type="ORF">CSC94_14685</name>
</gene>